<comment type="caution">
    <text evidence="1">The sequence shown here is derived from an EMBL/GenBank/DDBJ whole genome shotgun (WGS) entry which is preliminary data.</text>
</comment>
<accession>A0A417YUG4</accession>
<keyword evidence="2" id="KW-1185">Reference proteome</keyword>
<evidence type="ECO:0000313" key="1">
    <source>
        <dbReference type="EMBL" id="RHW40782.1"/>
    </source>
</evidence>
<sequence>MAASPLGKRVPRDRQRSPVSAMQIPWSFPLCPCDDYSKKLSFAQWKSTTRFNTEKVKKLKMMILEA</sequence>
<dbReference type="AlphaFoldDB" id="A0A417YUG4"/>
<reference evidence="1 2" key="1">
    <citation type="journal article" date="2017" name="Int. J. Syst. Evol. Microbiol.">
        <title>Bacillus notoginsengisoli sp. nov., a novel bacterium isolated from the rhizosphere of Panax notoginseng.</title>
        <authorList>
            <person name="Zhang M.Y."/>
            <person name="Cheng J."/>
            <person name="Cai Y."/>
            <person name="Zhang T.Y."/>
            <person name="Wu Y.Y."/>
            <person name="Manikprabhu D."/>
            <person name="Li W.J."/>
            <person name="Zhang Y.X."/>
        </authorList>
    </citation>
    <scope>NUCLEOTIDE SEQUENCE [LARGE SCALE GENOMIC DNA]</scope>
    <source>
        <strain evidence="1 2">JCM 30743</strain>
    </source>
</reference>
<protein>
    <submittedName>
        <fullName evidence="1">Uncharacterized protein</fullName>
    </submittedName>
</protein>
<name>A0A417YUG4_9BACI</name>
<evidence type="ECO:0000313" key="2">
    <source>
        <dbReference type="Proteomes" id="UP000284416"/>
    </source>
</evidence>
<dbReference type="Proteomes" id="UP000284416">
    <property type="component" value="Unassembled WGS sequence"/>
</dbReference>
<organism evidence="1 2">
    <name type="scientific">Neobacillus notoginsengisoli</name>
    <dbReference type="NCBI Taxonomy" id="1578198"/>
    <lineage>
        <taxon>Bacteria</taxon>
        <taxon>Bacillati</taxon>
        <taxon>Bacillota</taxon>
        <taxon>Bacilli</taxon>
        <taxon>Bacillales</taxon>
        <taxon>Bacillaceae</taxon>
        <taxon>Neobacillus</taxon>
    </lineage>
</organism>
<proteinExistence type="predicted"/>
<gene>
    <name evidence="1" type="ORF">D1B31_11380</name>
</gene>
<dbReference type="EMBL" id="QWEG01000006">
    <property type="protein sequence ID" value="RHW40782.1"/>
    <property type="molecule type" value="Genomic_DNA"/>
</dbReference>